<evidence type="ECO:0000313" key="3">
    <source>
        <dbReference type="Proteomes" id="UP000001593"/>
    </source>
</evidence>
<dbReference type="AlphaFoldDB" id="A7TAS1"/>
<dbReference type="InterPro" id="IPR011990">
    <property type="entry name" value="TPR-like_helical_dom_sf"/>
</dbReference>
<gene>
    <name evidence="2" type="ORF">NEMVEDRAFT_v1g224613</name>
</gene>
<feature type="chain" id="PRO_5002715531" description="Sel1 repeat family protein" evidence="1">
    <location>
        <begin position="38"/>
        <end position="249"/>
    </location>
</feature>
<keyword evidence="3" id="KW-1185">Reference proteome</keyword>
<dbReference type="Gene3D" id="1.25.40.10">
    <property type="entry name" value="Tetratricopeptide repeat domain"/>
    <property type="match status" value="1"/>
</dbReference>
<dbReference type="EMBL" id="DS474369">
    <property type="protein sequence ID" value="EDO26900.1"/>
    <property type="molecule type" value="Genomic_DNA"/>
</dbReference>
<name>A7TAS1_NEMVE</name>
<proteinExistence type="predicted"/>
<protein>
    <recommendedName>
        <fullName evidence="4">Sel1 repeat family protein</fullName>
    </recommendedName>
</protein>
<keyword evidence="1" id="KW-0732">Signal</keyword>
<dbReference type="HOGENOM" id="CLU_1184244_0_0_1"/>
<accession>A7TAS1</accession>
<reference evidence="2 3" key="1">
    <citation type="journal article" date="2007" name="Science">
        <title>Sea anemone genome reveals ancestral eumetazoan gene repertoire and genomic organization.</title>
        <authorList>
            <person name="Putnam N.H."/>
            <person name="Srivastava M."/>
            <person name="Hellsten U."/>
            <person name="Dirks B."/>
            <person name="Chapman J."/>
            <person name="Salamov A."/>
            <person name="Terry A."/>
            <person name="Shapiro H."/>
            <person name="Lindquist E."/>
            <person name="Kapitonov V.V."/>
            <person name="Jurka J."/>
            <person name="Genikhovich G."/>
            <person name="Grigoriev I.V."/>
            <person name="Lucas S.M."/>
            <person name="Steele R.E."/>
            <person name="Finnerty J.R."/>
            <person name="Technau U."/>
            <person name="Martindale M.Q."/>
            <person name="Rokhsar D.S."/>
        </authorList>
    </citation>
    <scope>NUCLEOTIDE SEQUENCE [LARGE SCALE GENOMIC DNA]</scope>
    <source>
        <strain evidence="3">CH2 X CH6</strain>
    </source>
</reference>
<evidence type="ECO:0000313" key="2">
    <source>
        <dbReference type="EMBL" id="EDO26900.1"/>
    </source>
</evidence>
<dbReference type="InParanoid" id="A7TAS1"/>
<sequence length="249" mass="27562">MIRRYGATPATKRNVSVSHHALPSTLLLSFLPLFCQAQPAAFHPKGEALYQQAAPYLNEARAKLDAVPADTPRANTEVKKQAMVLIEAAGQQLKVALPLLEQASALGHPVAQYRLALIYEYELNNAETEPKVCPLLLQSVGQGFAPSALMVDVYCPEFAASADFLSALASVEANQERYAHYYPQPVVMLECQQQKMPTGMAMLNGDGQDFQAEIYRLQGDHNRAQRNEFYQKAVDLNGCPKAERRLKRS</sequence>
<organism evidence="2 3">
    <name type="scientific">Nematostella vectensis</name>
    <name type="common">Starlet sea anemone</name>
    <dbReference type="NCBI Taxonomy" id="45351"/>
    <lineage>
        <taxon>Eukaryota</taxon>
        <taxon>Metazoa</taxon>
        <taxon>Cnidaria</taxon>
        <taxon>Anthozoa</taxon>
        <taxon>Hexacorallia</taxon>
        <taxon>Actiniaria</taxon>
        <taxon>Edwardsiidae</taxon>
        <taxon>Nematostella</taxon>
    </lineage>
</organism>
<feature type="signal peptide" evidence="1">
    <location>
        <begin position="1"/>
        <end position="37"/>
    </location>
</feature>
<evidence type="ECO:0000256" key="1">
    <source>
        <dbReference type="SAM" id="SignalP"/>
    </source>
</evidence>
<evidence type="ECO:0008006" key="4">
    <source>
        <dbReference type="Google" id="ProtNLM"/>
    </source>
</evidence>
<dbReference type="Proteomes" id="UP000001593">
    <property type="component" value="Unassembled WGS sequence"/>
</dbReference>